<comment type="caution">
    <text evidence="8">The sequence shown here is derived from an EMBL/GenBank/DDBJ whole genome shotgun (WGS) entry which is preliminary data.</text>
</comment>
<feature type="compositionally biased region" description="Pro residues" evidence="6">
    <location>
        <begin position="924"/>
        <end position="934"/>
    </location>
</feature>
<keyword evidence="1" id="KW-0808">Transferase</keyword>
<evidence type="ECO:0000313" key="11">
    <source>
        <dbReference type="Proteomes" id="UP000321514"/>
    </source>
</evidence>
<dbReference type="Pfam" id="PF00069">
    <property type="entry name" value="Pkinase"/>
    <property type="match status" value="1"/>
</dbReference>
<accession>A0A511TGT2</accession>
<feature type="compositionally biased region" description="Polar residues" evidence="6">
    <location>
        <begin position="419"/>
        <end position="429"/>
    </location>
</feature>
<feature type="compositionally biased region" description="Low complexity" evidence="6">
    <location>
        <begin position="701"/>
        <end position="724"/>
    </location>
</feature>
<gene>
    <name evidence="8" type="ORF">MFU01_76090</name>
    <name evidence="9" type="ORF">SAMN05443572_103495</name>
</gene>
<evidence type="ECO:0000256" key="3">
    <source>
        <dbReference type="ARBA" id="ARBA00022777"/>
    </source>
</evidence>
<dbReference type="GO" id="GO:0004674">
    <property type="term" value="F:protein serine/threonine kinase activity"/>
    <property type="evidence" value="ECO:0007669"/>
    <property type="project" value="UniProtKB-KW"/>
</dbReference>
<dbReference type="InterPro" id="IPR011990">
    <property type="entry name" value="TPR-like_helical_dom_sf"/>
</dbReference>
<dbReference type="SUPFAM" id="SSF56112">
    <property type="entry name" value="Protein kinase-like (PK-like)"/>
    <property type="match status" value="1"/>
</dbReference>
<protein>
    <submittedName>
        <fullName evidence="9">Serine/threonine protein kinase</fullName>
    </submittedName>
</protein>
<dbReference type="PANTHER" id="PTHR43289">
    <property type="entry name" value="MITOGEN-ACTIVATED PROTEIN KINASE KINASE KINASE 20-RELATED"/>
    <property type="match status" value="1"/>
</dbReference>
<evidence type="ECO:0000256" key="5">
    <source>
        <dbReference type="PROSITE-ProRule" id="PRU10141"/>
    </source>
</evidence>
<dbReference type="CDD" id="cd14014">
    <property type="entry name" value="STKc_PknB_like"/>
    <property type="match status" value="1"/>
</dbReference>
<dbReference type="Proteomes" id="UP000321514">
    <property type="component" value="Unassembled WGS sequence"/>
</dbReference>
<dbReference type="Gene3D" id="1.25.40.10">
    <property type="entry name" value="Tetratricopeptide repeat domain"/>
    <property type="match status" value="1"/>
</dbReference>
<dbReference type="Gene3D" id="1.10.510.10">
    <property type="entry name" value="Transferase(Phosphotransferase) domain 1"/>
    <property type="match status" value="1"/>
</dbReference>
<evidence type="ECO:0000256" key="2">
    <source>
        <dbReference type="ARBA" id="ARBA00022741"/>
    </source>
</evidence>
<dbReference type="Gene3D" id="3.30.200.20">
    <property type="entry name" value="Phosphorylase Kinase, domain 1"/>
    <property type="match status" value="1"/>
</dbReference>
<reference evidence="8 11" key="2">
    <citation type="submission" date="2019-07" db="EMBL/GenBank/DDBJ databases">
        <title>Whole genome shotgun sequence of Myxococcus fulvus NBRC 100333.</title>
        <authorList>
            <person name="Hosoyama A."/>
            <person name="Uohara A."/>
            <person name="Ohji S."/>
            <person name="Ichikawa N."/>
        </authorList>
    </citation>
    <scope>NUCLEOTIDE SEQUENCE [LARGE SCALE GENOMIC DNA]</scope>
    <source>
        <strain evidence="8 11">NBRC 100333</strain>
    </source>
</reference>
<feature type="compositionally biased region" description="Low complexity" evidence="6">
    <location>
        <begin position="674"/>
        <end position="688"/>
    </location>
</feature>
<feature type="compositionally biased region" description="Low complexity" evidence="6">
    <location>
        <begin position="460"/>
        <end position="488"/>
    </location>
</feature>
<evidence type="ECO:0000256" key="1">
    <source>
        <dbReference type="ARBA" id="ARBA00022679"/>
    </source>
</evidence>
<feature type="region of interest" description="Disordered" evidence="6">
    <location>
        <begin position="331"/>
        <end position="950"/>
    </location>
</feature>
<feature type="compositionally biased region" description="Low complexity" evidence="6">
    <location>
        <begin position="359"/>
        <end position="373"/>
    </location>
</feature>
<keyword evidence="4 5" id="KW-0067">ATP-binding</keyword>
<keyword evidence="9" id="KW-0723">Serine/threonine-protein kinase</keyword>
<dbReference type="InterPro" id="IPR008266">
    <property type="entry name" value="Tyr_kinase_AS"/>
</dbReference>
<dbReference type="PROSITE" id="PS00107">
    <property type="entry name" value="PROTEIN_KINASE_ATP"/>
    <property type="match status" value="1"/>
</dbReference>
<dbReference type="Proteomes" id="UP000183760">
    <property type="component" value="Unassembled WGS sequence"/>
</dbReference>
<keyword evidence="10" id="KW-1185">Reference proteome</keyword>
<organism evidence="8 11">
    <name type="scientific">Myxococcus fulvus</name>
    <dbReference type="NCBI Taxonomy" id="33"/>
    <lineage>
        <taxon>Bacteria</taxon>
        <taxon>Pseudomonadati</taxon>
        <taxon>Myxococcota</taxon>
        <taxon>Myxococcia</taxon>
        <taxon>Myxococcales</taxon>
        <taxon>Cystobacterineae</taxon>
        <taxon>Myxococcaceae</taxon>
        <taxon>Myxococcus</taxon>
    </lineage>
</organism>
<feature type="domain" description="Protein kinase" evidence="7">
    <location>
        <begin position="12"/>
        <end position="288"/>
    </location>
</feature>
<feature type="region of interest" description="Disordered" evidence="6">
    <location>
        <begin position="1010"/>
        <end position="1077"/>
    </location>
</feature>
<dbReference type="EMBL" id="BJXR01000063">
    <property type="protein sequence ID" value="GEN12572.1"/>
    <property type="molecule type" value="Genomic_DNA"/>
</dbReference>
<feature type="compositionally biased region" description="Low complexity" evidence="6">
    <location>
        <begin position="511"/>
        <end position="524"/>
    </location>
</feature>
<sequence>MAHDPHEQFGRYELQFLIGRGGMAETWRAKLVGAAGVTKPVLIKKVLPEFADDDAFISMFISEARISASLSHGNVAQVFDFGRMDGQYFLAMELVDGQPLNRVLKRGTRMGLPRLPIPLAVYVALEMCRGLNYAHTRTNEKGVPLGIVHRDISPDNVLISYEGQVKIVDFGIAKARMLRGFHTEPGVVRGKYLYFSPEQARGRDVDARTDIWATGLVLYEMLCGQPPVVGPEPVVLTRMANGDFPPPIQLRKELPPELNELIMKALSVDVARRFESANAFGDTLAAFLYSFAPRFSTMNLAYLVRELFRVDLQKDGRELQVPPAFVEELSTWREQESPGSGPRAPPQKVTPEDARPTTPGVAAGVRPAVAGPPLASTARPTTPGPTKAARGDSGAGERSMSGGASPASTPRASTPGPATRSTPPRSAVTSGPRAMPGGAGASGEAPNGVASSPTTPGPSSPRRTQTSGELPASSASTSGARSSSASPARRTRTEGSLPVAPDLTVPAFSFSDSTPSGPAASPTPRRTRTEGSLPAVHPEAPDFTVPEFSLSASTPSGPSASPTPRRTRTEGSLPAVLPEAPDSTVPEFSLSALIAAGPSSSTPPRRTQTSSLLSVASDDAAENTMPAFSVLAASSSGGSGSPPRRTQTAGSLPAAVHDASSSVSTPTVRFPSVQGPSSSSPRRTQTSGEIPVVVQDVSARAANTSTEGSSSSTPAPPGASASPPRRTQTLGSVPMSVQDASTRAVGASTDGHSSPAPGSVATSTPPRRTHTLGSAPAVPLESSTRAASASSESPHSGSAAATPGLPSSSPRRTHTLGSAPAVLPESAARAVSISSESPHSGAASATPGPPRRTHTLDSAPRAIPESSARAASAATELLQSDSIPSSPPRRTHTLGSTPLGIPVAATRAASAPTEVLRSDDVPTTPSPASPPPRRTLPAGMAPMSNQEASARAANAPTVVLNSVPAASVPTVRLASISIPRRHRRTLIAAGAALLLLSAVAIPFLVSRRTEPEEISPTQPIPAPTAPGDANLLRPQPGPGGATVASPDTRPPVAAAPPHDSPGADSTAPTDEPESVGEYPKQTSFVLDSKRHVLRVPLDLVAFSRLDASASYSFWGMTQAKWMADPLIQEPTPRREPLVFFLLSGDAVRPEVREGTVSRNPITLQGVRAISLFTLGEPTRVDLSPQSVYLRKVNTEDQQRFTFHPEPMRISARKGFLIKGLDARQTYALSLVPRGEGVFLRGRAHGPAAQVACLEWSPQEGAPGTGAQGAYAEQPLQLLISEWREARVRGIQGLRCAFLDDASFDNEGEAEVRVTPWEKMRRPPTVNHEEAERLALQGQRLARAGQHHDAFLLAEDCLRMAPEQPDCLVLSGGMQVLLGKTEGALERYRTFLKRHPHHPEARSVNGILQTYGQTNSGKTPPSLGQ</sequence>
<keyword evidence="3 9" id="KW-0418">Kinase</keyword>
<dbReference type="EMBL" id="FOIB01000003">
    <property type="protein sequence ID" value="SET85006.1"/>
    <property type="molecule type" value="Genomic_DNA"/>
</dbReference>
<feature type="compositionally biased region" description="Low complexity" evidence="6">
    <location>
        <begin position="858"/>
        <end position="874"/>
    </location>
</feature>
<evidence type="ECO:0000313" key="8">
    <source>
        <dbReference type="EMBL" id="GEN12572.1"/>
    </source>
</evidence>
<feature type="compositionally biased region" description="Low complexity" evidence="6">
    <location>
        <begin position="781"/>
        <end position="801"/>
    </location>
</feature>
<evidence type="ECO:0000313" key="9">
    <source>
        <dbReference type="EMBL" id="SET85006.1"/>
    </source>
</evidence>
<dbReference type="InterPro" id="IPR000719">
    <property type="entry name" value="Prot_kinase_dom"/>
</dbReference>
<dbReference type="OrthoDB" id="9801841at2"/>
<feature type="compositionally biased region" description="Low complexity" evidence="6">
    <location>
        <begin position="551"/>
        <end position="564"/>
    </location>
</feature>
<dbReference type="STRING" id="1334629.MFUL124B02_22795"/>
<dbReference type="GO" id="GO:0005524">
    <property type="term" value="F:ATP binding"/>
    <property type="evidence" value="ECO:0007669"/>
    <property type="project" value="UniProtKB-UniRule"/>
</dbReference>
<dbReference type="InterPro" id="IPR011009">
    <property type="entry name" value="Kinase-like_dom_sf"/>
</dbReference>
<dbReference type="PANTHER" id="PTHR43289:SF6">
    <property type="entry name" value="SERINE_THREONINE-PROTEIN KINASE NEKL-3"/>
    <property type="match status" value="1"/>
</dbReference>
<dbReference type="PROSITE" id="PS50011">
    <property type="entry name" value="PROTEIN_KINASE_DOM"/>
    <property type="match status" value="1"/>
</dbReference>
<evidence type="ECO:0000256" key="6">
    <source>
        <dbReference type="SAM" id="MobiDB-lite"/>
    </source>
</evidence>
<evidence type="ECO:0000256" key="4">
    <source>
        <dbReference type="ARBA" id="ARBA00022840"/>
    </source>
</evidence>
<dbReference type="InterPro" id="IPR017441">
    <property type="entry name" value="Protein_kinase_ATP_BS"/>
</dbReference>
<dbReference type="SUPFAM" id="SSF48452">
    <property type="entry name" value="TPR-like"/>
    <property type="match status" value="1"/>
</dbReference>
<proteinExistence type="predicted"/>
<keyword evidence="2 5" id="KW-0547">Nucleotide-binding</keyword>
<feature type="compositionally biased region" description="Low complexity" evidence="6">
    <location>
        <begin position="598"/>
        <end position="618"/>
    </location>
</feature>
<dbReference type="PROSITE" id="PS00109">
    <property type="entry name" value="PROTEIN_KINASE_TYR"/>
    <property type="match status" value="1"/>
</dbReference>
<reference evidence="9 10" key="1">
    <citation type="submission" date="2016-10" db="EMBL/GenBank/DDBJ databases">
        <authorList>
            <person name="Varghese N."/>
            <person name="Submissions S."/>
        </authorList>
    </citation>
    <scope>NUCLEOTIDE SEQUENCE [LARGE SCALE GENOMIC DNA]</scope>
    <source>
        <strain evidence="9 10">DSM 16525</strain>
    </source>
</reference>
<evidence type="ECO:0000313" key="10">
    <source>
        <dbReference type="Proteomes" id="UP000183760"/>
    </source>
</evidence>
<name>A0A511TGT2_MYXFU</name>
<dbReference type="RefSeq" id="WP_074952553.1">
    <property type="nucleotide sequence ID" value="NZ_BJXR01000063.1"/>
</dbReference>
<feature type="binding site" evidence="5">
    <location>
        <position position="45"/>
    </location>
    <ligand>
        <name>ATP</name>
        <dbReference type="ChEBI" id="CHEBI:30616"/>
    </ligand>
</feature>
<evidence type="ECO:0000259" key="7">
    <source>
        <dbReference type="PROSITE" id="PS50011"/>
    </source>
</evidence>